<evidence type="ECO:0000259" key="2">
    <source>
        <dbReference type="Pfam" id="PF04366"/>
    </source>
</evidence>
<protein>
    <recommendedName>
        <fullName evidence="2">Ysc84 actin-binding domain-containing protein</fullName>
    </recommendedName>
</protein>
<reference evidence="4" key="1">
    <citation type="submission" date="2018-06" db="EMBL/GenBank/DDBJ databases">
        <authorList>
            <person name="Feng T."/>
            <person name="Jeon C.O."/>
        </authorList>
    </citation>
    <scope>NUCLEOTIDE SEQUENCE [LARGE SCALE GENOMIC DNA]</scope>
    <source>
        <strain evidence="4">S23</strain>
    </source>
</reference>
<name>A0A370NPW0_9BURK</name>
<dbReference type="PROSITE" id="PS51257">
    <property type="entry name" value="PROKAR_LIPOPROTEIN"/>
    <property type="match status" value="1"/>
</dbReference>
<keyword evidence="4" id="KW-1185">Reference proteome</keyword>
<evidence type="ECO:0000313" key="4">
    <source>
        <dbReference type="Proteomes" id="UP000255165"/>
    </source>
</evidence>
<feature type="signal peptide" evidence="1">
    <location>
        <begin position="1"/>
        <end position="19"/>
    </location>
</feature>
<comment type="caution">
    <text evidence="3">The sequence shown here is derived from an EMBL/GenBank/DDBJ whole genome shotgun (WGS) entry which is preliminary data.</text>
</comment>
<organism evidence="3 4">
    <name type="scientific">Cupriavidus lacunae</name>
    <dbReference type="NCBI Taxonomy" id="2666307"/>
    <lineage>
        <taxon>Bacteria</taxon>
        <taxon>Pseudomonadati</taxon>
        <taxon>Pseudomonadota</taxon>
        <taxon>Betaproteobacteria</taxon>
        <taxon>Burkholderiales</taxon>
        <taxon>Burkholderiaceae</taxon>
        <taxon>Cupriavidus</taxon>
    </lineage>
</organism>
<dbReference type="Proteomes" id="UP000255165">
    <property type="component" value="Unassembled WGS sequence"/>
</dbReference>
<dbReference type="Pfam" id="PF04366">
    <property type="entry name" value="Ysc84"/>
    <property type="match status" value="1"/>
</dbReference>
<dbReference type="CDD" id="cd11524">
    <property type="entry name" value="SYLF"/>
    <property type="match status" value="1"/>
</dbReference>
<sequence length="189" mass="19342">MNRRLFIQLPSIVLIPAIAACTTTGGSDTDAAAKRREIDAGVDGTMSKLFASASSAQALSRDAKGILAFPKILAAGFIVGAEYGEGALRVAGSSVGYYRTTTASFGFLAGAQSKALILMFMTDDALKGFQQSKGWTAGVDGSVAIATIGANGQLDTNTARAPVIGFVLTNAGLMGNLSVEGTKISKLDI</sequence>
<gene>
    <name evidence="3" type="ORF">DN412_24830</name>
</gene>
<accession>A0A370NPW0</accession>
<keyword evidence="1" id="KW-0732">Signal</keyword>
<evidence type="ECO:0000313" key="3">
    <source>
        <dbReference type="EMBL" id="RDK07666.1"/>
    </source>
</evidence>
<proteinExistence type="predicted"/>
<feature type="chain" id="PRO_5016777835" description="Ysc84 actin-binding domain-containing protein" evidence="1">
    <location>
        <begin position="20"/>
        <end position="189"/>
    </location>
</feature>
<feature type="domain" description="Ysc84 actin-binding" evidence="2">
    <location>
        <begin position="102"/>
        <end position="185"/>
    </location>
</feature>
<dbReference type="RefSeq" id="WP_115214018.1">
    <property type="nucleotide sequence ID" value="NZ_QKWJ01000037.1"/>
</dbReference>
<dbReference type="EMBL" id="QKWJ01000037">
    <property type="protein sequence ID" value="RDK07666.1"/>
    <property type="molecule type" value="Genomic_DNA"/>
</dbReference>
<dbReference type="InterPro" id="IPR007461">
    <property type="entry name" value="Ysc84_actin-binding"/>
</dbReference>
<dbReference type="AlphaFoldDB" id="A0A370NPW0"/>
<evidence type="ECO:0000256" key="1">
    <source>
        <dbReference type="SAM" id="SignalP"/>
    </source>
</evidence>